<dbReference type="SMART" id="SM00825">
    <property type="entry name" value="PKS_KS"/>
    <property type="match status" value="1"/>
</dbReference>
<name>T1SF53_MYXFU</name>
<protein>
    <submittedName>
        <fullName evidence="5">Ketosynthase</fullName>
    </submittedName>
</protein>
<proteinExistence type="inferred from homology"/>
<keyword evidence="2 3" id="KW-0808">Transferase</keyword>
<dbReference type="GO" id="GO:0006633">
    <property type="term" value="P:fatty acid biosynthetic process"/>
    <property type="evidence" value="ECO:0007669"/>
    <property type="project" value="TreeGrafter"/>
</dbReference>
<evidence type="ECO:0000256" key="1">
    <source>
        <dbReference type="ARBA" id="ARBA00008467"/>
    </source>
</evidence>
<dbReference type="InterPro" id="IPR014030">
    <property type="entry name" value="Ketoacyl_synth_N"/>
</dbReference>
<gene>
    <name evidence="5" type="primary">mxnD</name>
</gene>
<dbReference type="InterPro" id="IPR016039">
    <property type="entry name" value="Thiolase-like"/>
</dbReference>
<dbReference type="Pfam" id="PF02801">
    <property type="entry name" value="Ketoacyl-synt_C"/>
    <property type="match status" value="1"/>
</dbReference>
<dbReference type="CDD" id="cd00834">
    <property type="entry name" value="KAS_I_II"/>
    <property type="match status" value="1"/>
</dbReference>
<reference evidence="5" key="1">
    <citation type="journal article" date="2013" name="ChemBioChem">
        <title>Exploring Chemical Diversity of ?-Pyrone Antibiotics: Molecular Basis of Myxopyronin Biosynthesis.</title>
        <authorList>
            <person name="Sucipto H."/>
            <person name="Wenzel S.C."/>
            <person name="Muller R."/>
        </authorList>
    </citation>
    <scope>NUCLEOTIDE SEQUENCE</scope>
    <source>
        <strain evidence="5">Mx f50</strain>
    </source>
</reference>
<accession>T1SF53</accession>
<organism evidence="5">
    <name type="scientific">Myxococcus fulvus</name>
    <dbReference type="NCBI Taxonomy" id="33"/>
    <lineage>
        <taxon>Bacteria</taxon>
        <taxon>Pseudomonadati</taxon>
        <taxon>Myxococcota</taxon>
        <taxon>Myxococcia</taxon>
        <taxon>Myxococcales</taxon>
        <taxon>Cystobacterineae</taxon>
        <taxon>Myxococcaceae</taxon>
        <taxon>Myxococcus</taxon>
    </lineage>
</organism>
<feature type="domain" description="Ketosynthase family 3 (KS3)" evidence="4">
    <location>
        <begin position="1"/>
        <end position="420"/>
    </location>
</feature>
<dbReference type="SUPFAM" id="SSF53901">
    <property type="entry name" value="Thiolase-like"/>
    <property type="match status" value="2"/>
</dbReference>
<evidence type="ECO:0000256" key="3">
    <source>
        <dbReference type="RuleBase" id="RU003694"/>
    </source>
</evidence>
<dbReference type="PROSITE" id="PS52004">
    <property type="entry name" value="KS3_2"/>
    <property type="match status" value="1"/>
</dbReference>
<evidence type="ECO:0000313" key="5">
    <source>
        <dbReference type="EMBL" id="AGS77284.1"/>
    </source>
</evidence>
<evidence type="ECO:0000256" key="2">
    <source>
        <dbReference type="ARBA" id="ARBA00022679"/>
    </source>
</evidence>
<dbReference type="AlphaFoldDB" id="T1SF53"/>
<dbReference type="Pfam" id="PF00109">
    <property type="entry name" value="ketoacyl-synt"/>
    <property type="match status" value="1"/>
</dbReference>
<dbReference type="InterPro" id="IPR014031">
    <property type="entry name" value="Ketoacyl_synth_C"/>
</dbReference>
<comment type="similarity">
    <text evidence="1 3">Belongs to the thiolase-like superfamily. Beta-ketoacyl-ACP synthases family.</text>
</comment>
<dbReference type="GO" id="GO:0004315">
    <property type="term" value="F:3-oxoacyl-[acyl-carrier-protein] synthase activity"/>
    <property type="evidence" value="ECO:0007669"/>
    <property type="project" value="TreeGrafter"/>
</dbReference>
<dbReference type="InterPro" id="IPR000794">
    <property type="entry name" value="Beta-ketoacyl_synthase"/>
</dbReference>
<dbReference type="PANTHER" id="PTHR11712">
    <property type="entry name" value="POLYKETIDE SYNTHASE-RELATED"/>
    <property type="match status" value="1"/>
</dbReference>
<dbReference type="NCBIfam" id="NF005490">
    <property type="entry name" value="PRK07103.1"/>
    <property type="match status" value="1"/>
</dbReference>
<dbReference type="PANTHER" id="PTHR11712:SF336">
    <property type="entry name" value="3-OXOACYL-[ACYL-CARRIER-PROTEIN] SYNTHASE, MITOCHONDRIAL"/>
    <property type="match status" value="1"/>
</dbReference>
<dbReference type="InterPro" id="IPR020841">
    <property type="entry name" value="PKS_Beta-ketoAc_synthase_dom"/>
</dbReference>
<sequence length="423" mass="44280">MSPTAITGMGIVCSLGQGVDALTEGLRAGRSGIGFRSRIASSLAGGARIGAEIRGFSFEAALEQCKVRVEPPRARALKLGRRAPFTVQTALVATLEAWAHAGLETASVAPERVGLVVAGSNLTQEYVFRMHEAYGRDPTFINPRFALQFLDTFHLGVLSEVLGAQGEGCTVGGASASGNVALARAHQLLALGLCDVCVVAAPPAELSILELQALANTSALCKDFVEEPSRTCRPFDRRHNGFVPGEAAACVVLEREEFARQRGAVIQGRLLGAAVQLDGNASSDPSAAGEARAIRGALRQGGLEPRAIDYINAHGSASPLGDRTEVEAIKSVWGEEVAKVDINSTKGLVGHCLSAAGLVEVIATVSQMRHGFVHPNANLEEPIDGQCLFVGGSARRRELRHAVSNSFGFGGINSCVVVGEART</sequence>
<dbReference type="EMBL" id="KF356280">
    <property type="protein sequence ID" value="AGS77284.1"/>
    <property type="molecule type" value="Genomic_DNA"/>
</dbReference>
<dbReference type="GO" id="GO:0005829">
    <property type="term" value="C:cytosol"/>
    <property type="evidence" value="ECO:0007669"/>
    <property type="project" value="TreeGrafter"/>
</dbReference>
<dbReference type="Gene3D" id="3.40.47.10">
    <property type="match status" value="2"/>
</dbReference>
<evidence type="ECO:0000259" key="4">
    <source>
        <dbReference type="PROSITE" id="PS52004"/>
    </source>
</evidence>